<dbReference type="GO" id="GO:0005737">
    <property type="term" value="C:cytoplasm"/>
    <property type="evidence" value="ECO:0007669"/>
    <property type="project" value="TreeGrafter"/>
</dbReference>
<keyword evidence="3 9" id="KW-0808">Transferase</keyword>
<evidence type="ECO:0000256" key="5">
    <source>
        <dbReference type="ARBA" id="ARBA00060995"/>
    </source>
</evidence>
<comment type="similarity">
    <text evidence="5">Belongs to the trans-sulfuration enzymes family. MetZ subfamily.</text>
</comment>
<dbReference type="FunFam" id="3.40.640.10:FF:000035">
    <property type="entry name" value="O-succinylhomoserine sulfhydrylase"/>
    <property type="match status" value="1"/>
</dbReference>
<dbReference type="EMBL" id="LYXE01000045">
    <property type="protein sequence ID" value="PDW00382.1"/>
    <property type="molecule type" value="Genomic_DNA"/>
</dbReference>
<dbReference type="CDD" id="cd00614">
    <property type="entry name" value="CGS_like"/>
    <property type="match status" value="1"/>
</dbReference>
<dbReference type="OrthoDB" id="9780685at2"/>
<dbReference type="Pfam" id="PF01053">
    <property type="entry name" value="Cys_Met_Meta_PP"/>
    <property type="match status" value="1"/>
</dbReference>
<dbReference type="Gene3D" id="3.40.640.10">
    <property type="entry name" value="Type I PLP-dependent aspartate aminotransferase-like (Major domain)"/>
    <property type="match status" value="1"/>
</dbReference>
<keyword evidence="10" id="KW-1185">Reference proteome</keyword>
<proteinExistence type="inferred from homology"/>
<comment type="subunit">
    <text evidence="2">Homotetramer.</text>
</comment>
<dbReference type="GO" id="GO:0071269">
    <property type="term" value="P:L-homocysteine biosynthetic process"/>
    <property type="evidence" value="ECO:0007669"/>
    <property type="project" value="TreeGrafter"/>
</dbReference>
<keyword evidence="4 7" id="KW-0663">Pyridoxal phosphate</keyword>
<accession>A0A2H3LAE2</accession>
<evidence type="ECO:0000256" key="7">
    <source>
        <dbReference type="PIRSR" id="PIRSR001434-2"/>
    </source>
</evidence>
<dbReference type="GO" id="GO:0030170">
    <property type="term" value="F:pyridoxal phosphate binding"/>
    <property type="evidence" value="ECO:0007669"/>
    <property type="project" value="InterPro"/>
</dbReference>
<evidence type="ECO:0000256" key="3">
    <source>
        <dbReference type="ARBA" id="ARBA00022679"/>
    </source>
</evidence>
<dbReference type="GO" id="GO:0004124">
    <property type="term" value="F:cysteine synthase activity"/>
    <property type="evidence" value="ECO:0007669"/>
    <property type="project" value="TreeGrafter"/>
</dbReference>
<dbReference type="Proteomes" id="UP000220922">
    <property type="component" value="Unassembled WGS sequence"/>
</dbReference>
<reference evidence="9 10" key="1">
    <citation type="submission" date="2016-05" db="EMBL/GenBank/DDBJ databases">
        <authorList>
            <person name="Lavstsen T."/>
            <person name="Jespersen J.S."/>
        </authorList>
    </citation>
    <scope>NUCLEOTIDE SEQUENCE [LARGE SCALE GENOMIC DNA]</scope>
    <source>
        <strain evidence="9 10">B7-9</strain>
    </source>
</reference>
<comment type="caution">
    <text evidence="9">The sequence shown here is derived from an EMBL/GenBank/DDBJ whole genome shotgun (WGS) entry which is preliminary data.</text>
</comment>
<dbReference type="InterPro" id="IPR000277">
    <property type="entry name" value="Cys/Met-Metab_PyrdxlP-dep_enz"/>
</dbReference>
<dbReference type="FunFam" id="3.90.1150.10:FF:000033">
    <property type="entry name" value="Cystathionine gamma-synthase"/>
    <property type="match status" value="1"/>
</dbReference>
<organism evidence="9 10">
    <name type="scientific">Candidatus Chloroploca asiatica</name>
    <dbReference type="NCBI Taxonomy" id="1506545"/>
    <lineage>
        <taxon>Bacteria</taxon>
        <taxon>Bacillati</taxon>
        <taxon>Chloroflexota</taxon>
        <taxon>Chloroflexia</taxon>
        <taxon>Chloroflexales</taxon>
        <taxon>Chloroflexineae</taxon>
        <taxon>Oscillochloridaceae</taxon>
        <taxon>Candidatus Chloroploca</taxon>
    </lineage>
</organism>
<evidence type="ECO:0000256" key="2">
    <source>
        <dbReference type="ARBA" id="ARBA00011881"/>
    </source>
</evidence>
<evidence type="ECO:0000313" key="10">
    <source>
        <dbReference type="Proteomes" id="UP000220922"/>
    </source>
</evidence>
<dbReference type="NCBIfam" id="TIGR01326">
    <property type="entry name" value="OAH_OAS_sulfhy"/>
    <property type="match status" value="1"/>
</dbReference>
<dbReference type="AlphaFoldDB" id="A0A2H3LAE2"/>
<feature type="modified residue" description="N6-(pyridoxal phosphate)lysine" evidence="7">
    <location>
        <position position="213"/>
    </location>
</feature>
<dbReference type="SUPFAM" id="SSF53383">
    <property type="entry name" value="PLP-dependent transferases"/>
    <property type="match status" value="1"/>
</dbReference>
<dbReference type="GO" id="GO:0003961">
    <property type="term" value="F:O-acetylhomoserine aminocarboxypropyltransferase activity"/>
    <property type="evidence" value="ECO:0007669"/>
    <property type="project" value="TreeGrafter"/>
</dbReference>
<name>A0A2H3LAE2_9CHLR</name>
<dbReference type="Gene3D" id="3.90.1150.10">
    <property type="entry name" value="Aspartate Aminotransferase, domain 1"/>
    <property type="match status" value="1"/>
</dbReference>
<evidence type="ECO:0000256" key="6">
    <source>
        <dbReference type="ARBA" id="ARBA00071157"/>
    </source>
</evidence>
<protein>
    <recommendedName>
        <fullName evidence="6">O-succinylhomoserine sulfhydrylase</fullName>
    </recommendedName>
</protein>
<dbReference type="InterPro" id="IPR015422">
    <property type="entry name" value="PyrdxlP-dep_Trfase_small"/>
</dbReference>
<dbReference type="PIRSF" id="PIRSF001434">
    <property type="entry name" value="CGS"/>
    <property type="match status" value="1"/>
</dbReference>
<dbReference type="InterPro" id="IPR054542">
    <property type="entry name" value="Cys_met_metab_PP"/>
</dbReference>
<evidence type="ECO:0000256" key="8">
    <source>
        <dbReference type="RuleBase" id="RU362118"/>
    </source>
</evidence>
<dbReference type="GO" id="GO:0019346">
    <property type="term" value="P:transsulfuration"/>
    <property type="evidence" value="ECO:0007669"/>
    <property type="project" value="InterPro"/>
</dbReference>
<gene>
    <name evidence="9" type="ORF">A9Q02_21810</name>
</gene>
<dbReference type="PROSITE" id="PS00868">
    <property type="entry name" value="CYS_MET_METAB_PP"/>
    <property type="match status" value="1"/>
</dbReference>
<evidence type="ECO:0000313" key="9">
    <source>
        <dbReference type="EMBL" id="PDW00382.1"/>
    </source>
</evidence>
<dbReference type="InterPro" id="IPR015421">
    <property type="entry name" value="PyrdxlP-dep_Trfase_major"/>
</dbReference>
<evidence type="ECO:0000256" key="1">
    <source>
        <dbReference type="ARBA" id="ARBA00001933"/>
    </source>
</evidence>
<evidence type="ECO:0000256" key="4">
    <source>
        <dbReference type="ARBA" id="ARBA00022898"/>
    </source>
</evidence>
<dbReference type="InterPro" id="IPR006235">
    <property type="entry name" value="OAc-hSer/O-AcSer_sulfhydrylase"/>
</dbReference>
<dbReference type="GO" id="GO:0006535">
    <property type="term" value="P:cysteine biosynthetic process from serine"/>
    <property type="evidence" value="ECO:0007669"/>
    <property type="project" value="TreeGrafter"/>
</dbReference>
<sequence length="430" mass="46203">MTSPEPFTFTGFDTLALHAGQIPDPTTGARAVPIYASTSFTFKDTGHAARLFDLEEVGNIYTRVGNPTQDVLEQRIAALEGGVAALAVASGQAATAFSIFALATVGDNIVSSTDLYGGTYTLFQEELPLRGITTRFVDGRDLEGFKAAIDERTKAVFLELIGNPKLDVLDLEAIAAVAHAAGVPVIVDATTVTPYLWKPIEHGADIVVHSATKYIGGHGTSIGGLIVDSGKFNWANGRFPEFTEPTPAYHGLVYVDAFKELAFITKVRVQLLRNIGAALSPFNAFLLLQGLETLSLRVQRHSDNALAVAKFLQEHDKVAWVLYPGLPDHPTYALAQKYLPKGQSGLVGFGIKGGRVAGQRFIEQLKLFSHLVNIGDAKSLAVHPATTTHRQLSPEQQQASGVTDEYVRLSIGIEDINDILADLEQALAKA</sequence>
<dbReference type="RefSeq" id="WP_097651068.1">
    <property type="nucleotide sequence ID" value="NZ_LYXE01000045.1"/>
</dbReference>
<dbReference type="PANTHER" id="PTHR43797">
    <property type="entry name" value="HOMOCYSTEINE/CYSTEINE SYNTHASE"/>
    <property type="match status" value="1"/>
</dbReference>
<dbReference type="InterPro" id="IPR015424">
    <property type="entry name" value="PyrdxlP-dep_Trfase"/>
</dbReference>
<comment type="cofactor">
    <cofactor evidence="1 8">
        <name>pyridoxal 5'-phosphate</name>
        <dbReference type="ChEBI" id="CHEBI:597326"/>
    </cofactor>
</comment>
<dbReference type="PANTHER" id="PTHR43797:SF2">
    <property type="entry name" value="HOMOCYSTEINE_CYSTEINE SYNTHASE"/>
    <property type="match status" value="1"/>
</dbReference>